<evidence type="ECO:0000313" key="3">
    <source>
        <dbReference type="Proteomes" id="UP000037193"/>
    </source>
</evidence>
<sequence length="484" mass="53070">MTDSAWLETAKDDIAQWAMVMTKDADDNPIDWRWVRSLDLFGGLGHTAGDNPAPQAIHDALKADYAVRDRLEPIIAQCSTAFMTDFDRIIASYRLPRALAYVNRRLNDTINTLLDAGERRHLWKVSRERQGRGMAAVLKPYSSATADPNQGTLDAEAEGADGFAGTVDIALDDIQDRSAAILNARAERRRAKREQSHAGRVDMARANLSGATAPGGSVTLFSNDSSSSGAAAHKPKSDWRDAYLPGRDVDMVMGIDIETTGTDPARDYIIDVGFEFMNMVSPRPTDVPNGYAYEQGYYDAGDAYGQSRLDFGVPPANAALGNELIRKLTGIDVRDRSSKAGHRLFDEWPEAQTGLLARLTQQPYVAHNATFEHSWFMLNVAGYAEAYRAGRITIIDTLPMSRQWDPGSVPNDEHPYGDNTLDAYAKRQGALDSAHNERHLGLEDTHIMLVAMKHHLATLKAQGQGPWGPGGRSGVGGKSCGRKW</sequence>
<evidence type="ECO:0000313" key="2">
    <source>
        <dbReference type="EMBL" id="KOA40335.1"/>
    </source>
</evidence>
<dbReference type="InterPro" id="IPR036397">
    <property type="entry name" value="RNaseH_sf"/>
</dbReference>
<reference evidence="2 3" key="1">
    <citation type="journal article" date="2015" name="Int J Genomics">
        <title>Comparative Genomics Revealed Genetic Diversity and Species/Strain-Level Differences in Carbohydrate Metabolism of Three Probiotic Bifidobacterial Species.</title>
        <authorList>
            <person name="Odamaki T."/>
            <person name="Horigome A."/>
            <person name="Sugahara H."/>
            <person name="Hashikura N."/>
            <person name="Minami J."/>
            <person name="Xiao J.Z."/>
            <person name="Abe F."/>
        </authorList>
    </citation>
    <scope>NUCLEOTIDE SEQUENCE [LARGE SCALE GENOMIC DNA]</scope>
    <source>
        <strain evidence="2 3">MCC 1128</strain>
    </source>
</reference>
<dbReference type="Gene3D" id="3.30.420.10">
    <property type="entry name" value="Ribonuclease H-like superfamily/Ribonuclease H"/>
    <property type="match status" value="1"/>
</dbReference>
<name>A0A0L7AYP1_BIFBR</name>
<dbReference type="SUPFAM" id="SSF53098">
    <property type="entry name" value="Ribonuclease H-like"/>
    <property type="match status" value="1"/>
</dbReference>
<comment type="caution">
    <text evidence="2">The sequence shown here is derived from an EMBL/GenBank/DDBJ whole genome shotgun (WGS) entry which is preliminary data.</text>
</comment>
<accession>A0A0L7AYP1</accession>
<dbReference type="GO" id="GO:0003676">
    <property type="term" value="F:nucleic acid binding"/>
    <property type="evidence" value="ECO:0007669"/>
    <property type="project" value="InterPro"/>
</dbReference>
<dbReference type="Proteomes" id="UP000037193">
    <property type="component" value="Unassembled WGS sequence"/>
</dbReference>
<evidence type="ECO:0000256" key="1">
    <source>
        <dbReference type="SAM" id="MobiDB-lite"/>
    </source>
</evidence>
<proteinExistence type="predicted"/>
<dbReference type="PATRIC" id="fig|1365965.3.peg.1285"/>
<protein>
    <submittedName>
        <fullName evidence="2">DNA polymerase III subunit epsilon</fullName>
    </submittedName>
</protein>
<feature type="region of interest" description="Disordered" evidence="1">
    <location>
        <begin position="461"/>
        <end position="484"/>
    </location>
</feature>
<dbReference type="AlphaFoldDB" id="A0A0L7AYP1"/>
<feature type="compositionally biased region" description="Gly residues" evidence="1">
    <location>
        <begin position="465"/>
        <end position="484"/>
    </location>
</feature>
<dbReference type="EMBL" id="AVQD01000010">
    <property type="protein sequence ID" value="KOA40335.1"/>
    <property type="molecule type" value="Genomic_DNA"/>
</dbReference>
<gene>
    <name evidence="2" type="ORF">BBM1128_06385</name>
</gene>
<dbReference type="InterPro" id="IPR012337">
    <property type="entry name" value="RNaseH-like_sf"/>
</dbReference>
<organism evidence="2 3">
    <name type="scientific">Bifidobacterium breve MCC 1128</name>
    <dbReference type="NCBI Taxonomy" id="1365965"/>
    <lineage>
        <taxon>Bacteria</taxon>
        <taxon>Bacillati</taxon>
        <taxon>Actinomycetota</taxon>
        <taxon>Actinomycetes</taxon>
        <taxon>Bifidobacteriales</taxon>
        <taxon>Bifidobacteriaceae</taxon>
        <taxon>Bifidobacterium</taxon>
    </lineage>
</organism>
<dbReference type="RefSeq" id="WP_025262815.1">
    <property type="nucleotide sequence ID" value="NZ_AVQD01000010.1"/>
</dbReference>